<feature type="domain" description="Aldehyde dehydrogenase" evidence="3">
    <location>
        <begin position="2"/>
        <end position="454"/>
    </location>
</feature>
<evidence type="ECO:0000313" key="4">
    <source>
        <dbReference type="EMBL" id="SFV68336.1"/>
    </source>
</evidence>
<evidence type="ECO:0000256" key="1">
    <source>
        <dbReference type="ARBA" id="ARBA00009986"/>
    </source>
</evidence>
<keyword evidence="2 4" id="KW-0560">Oxidoreductase</keyword>
<dbReference type="Gene3D" id="3.40.309.10">
    <property type="entry name" value="Aldehyde Dehydrogenase, Chain A, domain 2"/>
    <property type="match status" value="1"/>
</dbReference>
<dbReference type="Pfam" id="PF00171">
    <property type="entry name" value="Aldedh"/>
    <property type="match status" value="1"/>
</dbReference>
<dbReference type="GO" id="GO:0008911">
    <property type="term" value="F:lactaldehyde dehydrogenase (NAD+) activity"/>
    <property type="evidence" value="ECO:0007669"/>
    <property type="project" value="TreeGrafter"/>
</dbReference>
<dbReference type="PANTHER" id="PTHR42991:SF1">
    <property type="entry name" value="ALDEHYDE DEHYDROGENASE"/>
    <property type="match status" value="1"/>
</dbReference>
<comment type="similarity">
    <text evidence="1">Belongs to the aldehyde dehydrogenase family.</text>
</comment>
<gene>
    <name evidence="4" type="ORF">MNB_SM-4-1385</name>
</gene>
<dbReference type="InterPro" id="IPR016163">
    <property type="entry name" value="Ald_DH_C"/>
</dbReference>
<evidence type="ECO:0000259" key="3">
    <source>
        <dbReference type="Pfam" id="PF00171"/>
    </source>
</evidence>
<name>A0A1W1CRA3_9ZZZZ</name>
<proteinExistence type="inferred from homology"/>
<protein>
    <submittedName>
        <fullName evidence="4">Non-phosphorylating glyceraldehyde-3-phosphate dehydrogenase (NADP)</fullName>
        <ecNumber evidence="4">1.2.1.9</ecNumber>
    </submittedName>
</protein>
<dbReference type="InterPro" id="IPR016161">
    <property type="entry name" value="Ald_DH/histidinol_DH"/>
</dbReference>
<sequence>MKKIDVHSPFDNSVVGNVPFYDMDEVKSIINVAHETFYNKKKSLPRYKRVEILEKLIDILSSQKDALIKLCASEGGKPWTDSKVEVERGINGVKITIEALNALEGKEVAMGHTLSSANRMAFTFKEPIGVVAAISAFNHPFNLAIHQIIPAIAVGCSVVIKPALQTPLSAFRLCELLKEAGLPEGWATAVVCDREAAELLAISPKISFLTFIGSGSVGWYLNSKVAPGTRVALEHGGVAPVIVEADADIDELIPSIGKGGFYHAGQVCVSVQRVYVHSSIVDEVASKLTEYAKNLKVGNQMDESTEVGPLINNKEVDRVESWVLEAQESGATILTGGKRISDSCYEPTVILNPSDDTLVSQKEVFGPVVCIYSYENIDEAIQRANALDVSFQAAIFTNNIDTAFKAVGELNATAVMVNDHTAFRVDWMPFGGAKKSGLGMGGIHHSMQEMTIEKMMVFKSKSIQK</sequence>
<reference evidence="4" key="1">
    <citation type="submission" date="2016-10" db="EMBL/GenBank/DDBJ databases">
        <authorList>
            <person name="de Groot N.N."/>
        </authorList>
    </citation>
    <scope>NUCLEOTIDE SEQUENCE</scope>
</reference>
<dbReference type="InterPro" id="IPR051020">
    <property type="entry name" value="ALDH-related_metabolic_enz"/>
</dbReference>
<accession>A0A1W1CRA3</accession>
<dbReference type="PANTHER" id="PTHR42991">
    <property type="entry name" value="ALDEHYDE DEHYDROGENASE"/>
    <property type="match status" value="1"/>
</dbReference>
<evidence type="ECO:0000256" key="2">
    <source>
        <dbReference type="ARBA" id="ARBA00023002"/>
    </source>
</evidence>
<dbReference type="Gene3D" id="3.40.605.10">
    <property type="entry name" value="Aldehyde Dehydrogenase, Chain A, domain 1"/>
    <property type="match status" value="1"/>
</dbReference>
<organism evidence="4">
    <name type="scientific">hydrothermal vent metagenome</name>
    <dbReference type="NCBI Taxonomy" id="652676"/>
    <lineage>
        <taxon>unclassified sequences</taxon>
        <taxon>metagenomes</taxon>
        <taxon>ecological metagenomes</taxon>
    </lineage>
</organism>
<dbReference type="InterPro" id="IPR016162">
    <property type="entry name" value="Ald_DH_N"/>
</dbReference>
<dbReference type="AlphaFoldDB" id="A0A1W1CRA3"/>
<dbReference type="SUPFAM" id="SSF53720">
    <property type="entry name" value="ALDH-like"/>
    <property type="match status" value="1"/>
</dbReference>
<dbReference type="InterPro" id="IPR015590">
    <property type="entry name" value="Aldehyde_DH_dom"/>
</dbReference>
<dbReference type="EC" id="1.2.1.9" evidence="4"/>
<dbReference type="EMBL" id="FPHF01000105">
    <property type="protein sequence ID" value="SFV68336.1"/>
    <property type="molecule type" value="Genomic_DNA"/>
</dbReference>
<dbReference type="GO" id="GO:0008886">
    <property type="term" value="F:glyceraldehyde-3-phosphate dehydrogenase (NADP+) (non-phosphorylating) activity"/>
    <property type="evidence" value="ECO:0007669"/>
    <property type="project" value="UniProtKB-EC"/>
</dbReference>